<sequence>MPEFIYKNKKGIVRIAFYSEEDQDLIENFRWRIDHDGFMRRNSARDKFGKQQTIFFHNVIAQRMGLDTKLTILHLNGIKGDNRRSNLRAVTKQQAQMSRGKHCNNKSGFKGVVKKSPLKFRAQTTLN</sequence>
<evidence type="ECO:0000313" key="3">
    <source>
        <dbReference type="Proteomes" id="UP000623440"/>
    </source>
</evidence>
<keyword evidence="2" id="KW-0540">Nuclease</keyword>
<proteinExistence type="predicted"/>
<keyword evidence="2" id="KW-0255">Endonuclease</keyword>
<keyword evidence="2" id="KW-0378">Hydrolase</keyword>
<accession>A0ABR8DX69</accession>
<protein>
    <submittedName>
        <fullName evidence="2">HNH endonuclease</fullName>
    </submittedName>
</protein>
<dbReference type="Pfam" id="PF13392">
    <property type="entry name" value="HNH_3"/>
    <property type="match status" value="1"/>
</dbReference>
<dbReference type="InterPro" id="IPR003615">
    <property type="entry name" value="HNH_nuc"/>
</dbReference>
<feature type="non-terminal residue" evidence="2">
    <location>
        <position position="127"/>
    </location>
</feature>
<keyword evidence="3" id="KW-1185">Reference proteome</keyword>
<dbReference type="Gene3D" id="3.90.75.20">
    <property type="match status" value="1"/>
</dbReference>
<reference evidence="2 3" key="1">
    <citation type="journal article" date="2020" name="ISME J.">
        <title>Comparative genomics reveals insights into cyanobacterial evolution and habitat adaptation.</title>
        <authorList>
            <person name="Chen M.Y."/>
            <person name="Teng W.K."/>
            <person name="Zhao L."/>
            <person name="Hu C.X."/>
            <person name="Zhou Y.K."/>
            <person name="Han B.P."/>
            <person name="Song L.R."/>
            <person name="Shu W.S."/>
        </authorList>
    </citation>
    <scope>NUCLEOTIDE SEQUENCE [LARGE SCALE GENOMIC DNA]</scope>
    <source>
        <strain evidence="2 3">FACHB-838</strain>
    </source>
</reference>
<feature type="domain" description="HNH nuclease" evidence="1">
    <location>
        <begin position="56"/>
        <end position="96"/>
    </location>
</feature>
<dbReference type="SUPFAM" id="SSF54060">
    <property type="entry name" value="His-Me finger endonucleases"/>
    <property type="match status" value="1"/>
</dbReference>
<dbReference type="EMBL" id="JACJSI010000116">
    <property type="protein sequence ID" value="MBD2533828.1"/>
    <property type="molecule type" value="Genomic_DNA"/>
</dbReference>
<name>A0ABR8DX69_9NOSO</name>
<dbReference type="Proteomes" id="UP000623440">
    <property type="component" value="Unassembled WGS sequence"/>
</dbReference>
<evidence type="ECO:0000259" key="1">
    <source>
        <dbReference type="Pfam" id="PF13392"/>
    </source>
</evidence>
<dbReference type="RefSeq" id="WP_190944371.1">
    <property type="nucleotide sequence ID" value="NZ_JACJSI010000116.1"/>
</dbReference>
<organism evidence="2 3">
    <name type="scientific">Nostoc flagelliforme FACHB-838</name>
    <dbReference type="NCBI Taxonomy" id="2692904"/>
    <lineage>
        <taxon>Bacteria</taxon>
        <taxon>Bacillati</taxon>
        <taxon>Cyanobacteriota</taxon>
        <taxon>Cyanophyceae</taxon>
        <taxon>Nostocales</taxon>
        <taxon>Nostocaceae</taxon>
        <taxon>Nostoc</taxon>
    </lineage>
</organism>
<comment type="caution">
    <text evidence="2">The sequence shown here is derived from an EMBL/GenBank/DDBJ whole genome shotgun (WGS) entry which is preliminary data.</text>
</comment>
<dbReference type="GO" id="GO:0004519">
    <property type="term" value="F:endonuclease activity"/>
    <property type="evidence" value="ECO:0007669"/>
    <property type="project" value="UniProtKB-KW"/>
</dbReference>
<evidence type="ECO:0000313" key="2">
    <source>
        <dbReference type="EMBL" id="MBD2533828.1"/>
    </source>
</evidence>
<gene>
    <name evidence="2" type="ORF">H6G97_31470</name>
</gene>
<dbReference type="InterPro" id="IPR044925">
    <property type="entry name" value="His-Me_finger_sf"/>
</dbReference>